<sequence length="112" mass="13186">MANMLRTIFLREDLKPLEERFLLFLGCRLDGCPGEGKSVVHLPQEATRLSESRTPMKDLRLVYFPLSNVTIKEIYNVYCQLSKIMISPRDLTAYRILIDEWQKESPMEDTYR</sequence>
<reference evidence="1 2" key="1">
    <citation type="submission" date="2018-06" db="EMBL/GenBank/DDBJ databases">
        <title>Genomic Encyclopedia of Archaeal and Bacterial Type Strains, Phase II (KMG-II): from individual species to whole genera.</title>
        <authorList>
            <person name="Goeker M."/>
        </authorList>
    </citation>
    <scope>NUCLEOTIDE SEQUENCE [LARGE SCALE GENOMIC DNA]</scope>
    <source>
        <strain evidence="1 2">ATCC BAA-1881</strain>
    </source>
</reference>
<evidence type="ECO:0000313" key="2">
    <source>
        <dbReference type="Proteomes" id="UP000248806"/>
    </source>
</evidence>
<keyword evidence="2" id="KW-1185">Reference proteome</keyword>
<dbReference type="EMBL" id="QKUF01000026">
    <property type="protein sequence ID" value="PZW23385.1"/>
    <property type="molecule type" value="Genomic_DNA"/>
</dbReference>
<protein>
    <submittedName>
        <fullName evidence="1">Uncharacterized protein</fullName>
    </submittedName>
</protein>
<dbReference type="AlphaFoldDB" id="A0A326U176"/>
<organism evidence="1 2">
    <name type="scientific">Thermosporothrix hazakensis</name>
    <dbReference type="NCBI Taxonomy" id="644383"/>
    <lineage>
        <taxon>Bacteria</taxon>
        <taxon>Bacillati</taxon>
        <taxon>Chloroflexota</taxon>
        <taxon>Ktedonobacteria</taxon>
        <taxon>Ktedonobacterales</taxon>
        <taxon>Thermosporotrichaceae</taxon>
        <taxon>Thermosporothrix</taxon>
    </lineage>
</organism>
<name>A0A326U176_THEHA</name>
<accession>A0A326U176</accession>
<dbReference type="RefSeq" id="WP_111325295.1">
    <property type="nucleotide sequence ID" value="NZ_BIFX01000001.1"/>
</dbReference>
<dbReference type="Proteomes" id="UP000248806">
    <property type="component" value="Unassembled WGS sequence"/>
</dbReference>
<comment type="caution">
    <text evidence="1">The sequence shown here is derived from an EMBL/GenBank/DDBJ whole genome shotgun (WGS) entry which is preliminary data.</text>
</comment>
<gene>
    <name evidence="1" type="ORF">EI42_05007</name>
</gene>
<evidence type="ECO:0000313" key="1">
    <source>
        <dbReference type="EMBL" id="PZW23385.1"/>
    </source>
</evidence>
<proteinExistence type="predicted"/>